<organism evidence="2 3">
    <name type="scientific">Lipomyces starkeyi NRRL Y-11557</name>
    <dbReference type="NCBI Taxonomy" id="675824"/>
    <lineage>
        <taxon>Eukaryota</taxon>
        <taxon>Fungi</taxon>
        <taxon>Dikarya</taxon>
        <taxon>Ascomycota</taxon>
        <taxon>Saccharomycotina</taxon>
        <taxon>Lipomycetes</taxon>
        <taxon>Lipomycetales</taxon>
        <taxon>Lipomycetaceae</taxon>
        <taxon>Lipomyces</taxon>
    </lineage>
</organism>
<evidence type="ECO:0000313" key="2">
    <source>
        <dbReference type="EMBL" id="ODQ72743.1"/>
    </source>
</evidence>
<evidence type="ECO:0000256" key="1">
    <source>
        <dbReference type="SAM" id="MobiDB-lite"/>
    </source>
</evidence>
<dbReference type="AlphaFoldDB" id="A0A1E3Q4X7"/>
<dbReference type="Proteomes" id="UP000094385">
    <property type="component" value="Unassembled WGS sequence"/>
</dbReference>
<name>A0A1E3Q4X7_LIPST</name>
<feature type="region of interest" description="Disordered" evidence="1">
    <location>
        <begin position="1"/>
        <end position="51"/>
    </location>
</feature>
<protein>
    <submittedName>
        <fullName evidence="2">Uncharacterized protein</fullName>
    </submittedName>
</protein>
<feature type="compositionally biased region" description="Basic and acidic residues" evidence="1">
    <location>
        <begin position="24"/>
        <end position="34"/>
    </location>
</feature>
<dbReference type="EMBL" id="KV454295">
    <property type="protein sequence ID" value="ODQ72743.1"/>
    <property type="molecule type" value="Genomic_DNA"/>
</dbReference>
<evidence type="ECO:0000313" key="3">
    <source>
        <dbReference type="Proteomes" id="UP000094385"/>
    </source>
</evidence>
<accession>A0A1E3Q4X7</accession>
<feature type="compositionally biased region" description="Acidic residues" evidence="1">
    <location>
        <begin position="40"/>
        <end position="51"/>
    </location>
</feature>
<sequence>MPREAPVDDPEQDNSPPHGDTDEDNFRPHDDTHDPALTSGDDDDDDDDNEGMVDYYECRFFGEAAHDNHKRTLKGA</sequence>
<keyword evidence="3" id="KW-1185">Reference proteome</keyword>
<proteinExistence type="predicted"/>
<gene>
    <name evidence="2" type="ORF">LIPSTDRAFT_28252</name>
</gene>
<reference evidence="2 3" key="1">
    <citation type="journal article" date="2016" name="Proc. Natl. Acad. Sci. U.S.A.">
        <title>Comparative genomics of biotechnologically important yeasts.</title>
        <authorList>
            <person name="Riley R."/>
            <person name="Haridas S."/>
            <person name="Wolfe K.H."/>
            <person name="Lopes M.R."/>
            <person name="Hittinger C.T."/>
            <person name="Goeker M."/>
            <person name="Salamov A.A."/>
            <person name="Wisecaver J.H."/>
            <person name="Long T.M."/>
            <person name="Calvey C.H."/>
            <person name="Aerts A.L."/>
            <person name="Barry K.W."/>
            <person name="Choi C."/>
            <person name="Clum A."/>
            <person name="Coughlan A.Y."/>
            <person name="Deshpande S."/>
            <person name="Douglass A.P."/>
            <person name="Hanson S.J."/>
            <person name="Klenk H.-P."/>
            <person name="LaButti K.M."/>
            <person name="Lapidus A."/>
            <person name="Lindquist E.A."/>
            <person name="Lipzen A.M."/>
            <person name="Meier-Kolthoff J.P."/>
            <person name="Ohm R.A."/>
            <person name="Otillar R.P."/>
            <person name="Pangilinan J.L."/>
            <person name="Peng Y."/>
            <person name="Rokas A."/>
            <person name="Rosa C.A."/>
            <person name="Scheuner C."/>
            <person name="Sibirny A.A."/>
            <person name="Slot J.C."/>
            <person name="Stielow J.B."/>
            <person name="Sun H."/>
            <person name="Kurtzman C.P."/>
            <person name="Blackwell M."/>
            <person name="Grigoriev I.V."/>
            <person name="Jeffries T.W."/>
        </authorList>
    </citation>
    <scope>NUCLEOTIDE SEQUENCE [LARGE SCALE GENOMIC DNA]</scope>
    <source>
        <strain evidence="2 3">NRRL Y-11557</strain>
    </source>
</reference>